<dbReference type="EMBL" id="HF935853">
    <property type="protein sequence ID" value="CCX13606.1"/>
    <property type="molecule type" value="Genomic_DNA"/>
</dbReference>
<evidence type="ECO:0000256" key="4">
    <source>
        <dbReference type="SAM" id="MobiDB-lite"/>
    </source>
</evidence>
<feature type="domain" description="5'-Nucleotidase C-terminal" evidence="6">
    <location>
        <begin position="626"/>
        <end position="780"/>
    </location>
</feature>
<name>U4LF84_PYROM</name>
<dbReference type="InterPro" id="IPR029052">
    <property type="entry name" value="Metallo-depent_PP-like"/>
</dbReference>
<dbReference type="PANTHER" id="PTHR10182">
    <property type="entry name" value="CALCIUM-BINDING PROTEIN 39-RELATED"/>
    <property type="match status" value="1"/>
</dbReference>
<dbReference type="eggNOG" id="KOG1566">
    <property type="taxonomic scope" value="Eukaryota"/>
</dbReference>
<proteinExistence type="inferred from homology"/>
<dbReference type="GO" id="GO:0043539">
    <property type="term" value="F:protein serine/threonine kinase activator activity"/>
    <property type="evidence" value="ECO:0007669"/>
    <property type="project" value="TreeGrafter"/>
</dbReference>
<feature type="compositionally biased region" description="Basic and acidic residues" evidence="4">
    <location>
        <begin position="864"/>
        <end position="875"/>
    </location>
</feature>
<evidence type="ECO:0000313" key="8">
    <source>
        <dbReference type="Proteomes" id="UP000018144"/>
    </source>
</evidence>
<organism evidence="7 8">
    <name type="scientific">Pyronema omphalodes (strain CBS 100304)</name>
    <name type="common">Pyronema confluens</name>
    <dbReference type="NCBI Taxonomy" id="1076935"/>
    <lineage>
        <taxon>Eukaryota</taxon>
        <taxon>Fungi</taxon>
        <taxon>Dikarya</taxon>
        <taxon>Ascomycota</taxon>
        <taxon>Pezizomycotina</taxon>
        <taxon>Pezizomycetes</taxon>
        <taxon>Pezizales</taxon>
        <taxon>Pyronemataceae</taxon>
        <taxon>Pyronema</taxon>
    </lineage>
</organism>
<dbReference type="Pfam" id="PF08569">
    <property type="entry name" value="Mo25"/>
    <property type="match status" value="1"/>
</dbReference>
<evidence type="ECO:0000256" key="2">
    <source>
        <dbReference type="ARBA" id="ARBA00011012"/>
    </source>
</evidence>
<dbReference type="GO" id="GO:0035556">
    <property type="term" value="P:intracellular signal transduction"/>
    <property type="evidence" value="ECO:0007669"/>
    <property type="project" value="TreeGrafter"/>
</dbReference>
<dbReference type="SUPFAM" id="SSF55816">
    <property type="entry name" value="5'-nucleotidase (syn. UDP-sugar hydrolase), C-terminal domain"/>
    <property type="match status" value="1"/>
</dbReference>
<dbReference type="Gene3D" id="3.90.780.10">
    <property type="entry name" value="5'-Nucleotidase, C-terminal domain"/>
    <property type="match status" value="1"/>
</dbReference>
<dbReference type="Proteomes" id="UP000018144">
    <property type="component" value="Unassembled WGS sequence"/>
</dbReference>
<dbReference type="InterPro" id="IPR004843">
    <property type="entry name" value="Calcineurin-like_PHP"/>
</dbReference>
<dbReference type="SUPFAM" id="SSF48371">
    <property type="entry name" value="ARM repeat"/>
    <property type="match status" value="1"/>
</dbReference>
<keyword evidence="8" id="KW-1185">Reference proteome</keyword>
<dbReference type="InterPro" id="IPR013878">
    <property type="entry name" value="Mo25"/>
</dbReference>
<dbReference type="InterPro" id="IPR011989">
    <property type="entry name" value="ARM-like"/>
</dbReference>
<evidence type="ECO:0000256" key="1">
    <source>
        <dbReference type="ARBA" id="ARBA00006654"/>
    </source>
</evidence>
<dbReference type="AlphaFoldDB" id="U4LF84"/>
<sequence>MSFLFGRNRQKTPQELVRSLKQTILQLDSPLEKRRASEDATKILHNLKIVLQGDTGLYLQETEPVPEQVQALSDEVINKDLLPLLAESLFRLDFEAKKDVTALFSGLLRYRPQPPPYYPQPQTPPLYPVVEYLSYEVREPNRQNPPKTLQVLVAHYKNHPDVANNCGTILRESIKHESLARVILYSDVFWDFFDYVQGGSFDIASDAFSTFRELLTKNKRLVAGFLAERHNEFFARYNTLLVSSNYVTKRQSIKLLGEILLDRANYNVMLAYVDAPEHLKLTMNLLRDKSKNIQYEAFHVFKVFVANPKKSRAVQDILLKNRERLLDFLPKFHEDRKDDEQFIDEKSFLMKQIRDLGQPPQQQQQQSREPRGGAARFVTLAKEYRSSNNPIYADQPELLTFFSGDAFNPSLESTVTKGRHMVPILNTLNLSAACLGNHDLDFGVAQFQYLAKTCNFPWLCANVLDPALGEGIGIIGLVEREWLDTINSLPVGIQYENARETAMRLVPGLREQGAELIVVVSHMREPNDQKLAEELPEGFVDIILGGHDHHYAHEIRNGIHLIRSGCDFKQMSYLEARKKSNDDSVPGWHFDIVRRDVTSDVPEDPETKEKVEKVTSGLKAKLEKPIGFTSVPLDARFTTIRAKESNYANFITDLMRFYYGADCTLIGGGTMRGDALYPPGVLKIRDIVNCFPFEDPVVVIRLSGANILAALENGFSKIPALEGRFPHVSGIQVVYDPSLPAGARITECFMGAEPIDKDKKYTMATRGYMATGKDGYTALSPEMGAEWVVDDENGTMLSIILRQYFLSQRVVGRWKCGRTTRNFFKTFKNSLAEHGQLVQSEKARENEERSDDDQDSGSDDTEGEHEMTERQEKLVGRMGKKWARLAGVGGGKTYGEDVDWTSAIAPKLEGRIRTVGEAMPTGEEVLE</sequence>
<keyword evidence="3" id="KW-0732">Signal</keyword>
<dbReference type="InterPro" id="IPR008334">
    <property type="entry name" value="5'-Nucleotdase_C"/>
</dbReference>
<evidence type="ECO:0000256" key="3">
    <source>
        <dbReference type="ARBA" id="ARBA00022729"/>
    </source>
</evidence>
<dbReference type="PANTHER" id="PTHR10182:SF3">
    <property type="entry name" value="PROTEIN MO25"/>
    <property type="match status" value="1"/>
</dbReference>
<comment type="similarity">
    <text evidence="1">Belongs to the 5'-nucleotidase family.</text>
</comment>
<dbReference type="Pfam" id="PF02872">
    <property type="entry name" value="5_nucleotid_C"/>
    <property type="match status" value="1"/>
</dbReference>
<dbReference type="InterPro" id="IPR036907">
    <property type="entry name" value="5'-Nucleotdase_C_sf"/>
</dbReference>
<feature type="domain" description="Calcineurin-like phosphoesterase" evidence="5">
    <location>
        <begin position="372"/>
        <end position="551"/>
    </location>
</feature>
<dbReference type="PRINTS" id="PR01607">
    <property type="entry name" value="APYRASEFAMLY"/>
</dbReference>
<dbReference type="GO" id="GO:0016787">
    <property type="term" value="F:hydrolase activity"/>
    <property type="evidence" value="ECO:0007669"/>
    <property type="project" value="InterPro"/>
</dbReference>
<dbReference type="SUPFAM" id="SSF56300">
    <property type="entry name" value="Metallo-dependent phosphatases"/>
    <property type="match status" value="1"/>
</dbReference>
<dbReference type="GO" id="GO:0005737">
    <property type="term" value="C:cytoplasm"/>
    <property type="evidence" value="ECO:0007669"/>
    <property type="project" value="UniProtKB-ARBA"/>
</dbReference>
<dbReference type="FunFam" id="1.25.10.10:FF:000257">
    <property type="entry name" value="Conidiophore development protein hymA"/>
    <property type="match status" value="1"/>
</dbReference>
<dbReference type="InterPro" id="IPR016024">
    <property type="entry name" value="ARM-type_fold"/>
</dbReference>
<dbReference type="InterPro" id="IPR006179">
    <property type="entry name" value="5_nucleotidase/apyrase"/>
</dbReference>
<dbReference type="OrthoDB" id="10252235at2759"/>
<evidence type="ECO:0000259" key="5">
    <source>
        <dbReference type="Pfam" id="PF00149"/>
    </source>
</evidence>
<protein>
    <submittedName>
        <fullName evidence="7">Similar to Calcium-binding protein 39 acc. no. Q9Y376</fullName>
    </submittedName>
</protein>
<dbReference type="GO" id="GO:0009166">
    <property type="term" value="P:nucleotide catabolic process"/>
    <property type="evidence" value="ECO:0007669"/>
    <property type="project" value="InterPro"/>
</dbReference>
<dbReference type="STRING" id="1076935.U4LF84"/>
<accession>U4LF84</accession>
<comment type="similarity">
    <text evidence="2">Belongs to the Mo25 family.</text>
</comment>
<feature type="region of interest" description="Disordered" evidence="4">
    <location>
        <begin position="835"/>
        <end position="877"/>
    </location>
</feature>
<evidence type="ECO:0000259" key="6">
    <source>
        <dbReference type="Pfam" id="PF02872"/>
    </source>
</evidence>
<feature type="compositionally biased region" description="Acidic residues" evidence="4">
    <location>
        <begin position="848"/>
        <end position="863"/>
    </location>
</feature>
<evidence type="ECO:0000313" key="7">
    <source>
        <dbReference type="EMBL" id="CCX13606.1"/>
    </source>
</evidence>
<dbReference type="Gene3D" id="1.25.10.10">
    <property type="entry name" value="Leucine-rich Repeat Variant"/>
    <property type="match status" value="1"/>
</dbReference>
<dbReference type="Pfam" id="PF00149">
    <property type="entry name" value="Metallophos"/>
    <property type="match status" value="1"/>
</dbReference>
<reference evidence="7 8" key="1">
    <citation type="journal article" date="2013" name="PLoS Genet.">
        <title>The genome and development-dependent transcriptomes of Pyronema confluens: a window into fungal evolution.</title>
        <authorList>
            <person name="Traeger S."/>
            <person name="Altegoer F."/>
            <person name="Freitag M."/>
            <person name="Gabaldon T."/>
            <person name="Kempken F."/>
            <person name="Kumar A."/>
            <person name="Marcet-Houben M."/>
            <person name="Poggeler S."/>
            <person name="Stajich J.E."/>
            <person name="Nowrousian M."/>
        </authorList>
    </citation>
    <scope>NUCLEOTIDE SEQUENCE [LARGE SCALE GENOMIC DNA]</scope>
    <source>
        <strain evidence="8">CBS 100304</strain>
        <tissue evidence="7">Vegetative mycelium</tissue>
    </source>
</reference>
<dbReference type="Gene3D" id="3.60.21.10">
    <property type="match status" value="1"/>
</dbReference>
<dbReference type="eggNOG" id="KOG4419">
    <property type="taxonomic scope" value="Eukaryota"/>
</dbReference>
<gene>
    <name evidence="7" type="ORF">PCON_13199</name>
</gene>